<keyword evidence="2" id="KW-1185">Reference proteome</keyword>
<dbReference type="InterPro" id="IPR041492">
    <property type="entry name" value="HAD_2"/>
</dbReference>
<sequence>MSIQHAVIFDMDGTLLQTESMAIPGFRRTFQDLRDRQLWDGELPDDHAITNTLGMVLDEIWDILLPEADEKTRELATELLAKHEEKLLDEGVVSLYPGVVEQLTALHEKGIALFVASNAMDGYVEAICEHFNITHLFTDLYSAGRFQTESKVDLVALLLKTYDIKQAVMVGDRKSDVEAGKKNHLWTIGCDFGFADSGELKNADVVIQGYAELLQQVPFYQSK</sequence>
<dbReference type="KEGG" id="blr:BRLA_c001420"/>
<dbReference type="InterPro" id="IPR023198">
    <property type="entry name" value="PGP-like_dom2"/>
</dbReference>
<dbReference type="Proteomes" id="UP000005850">
    <property type="component" value="Chromosome"/>
</dbReference>
<gene>
    <name evidence="1" type="ORF">BRLA_c001420</name>
</gene>
<dbReference type="AlphaFoldDB" id="A0A075QVQ5"/>
<dbReference type="GO" id="GO:0005829">
    <property type="term" value="C:cytosol"/>
    <property type="evidence" value="ECO:0007669"/>
    <property type="project" value="TreeGrafter"/>
</dbReference>
<dbReference type="InterPro" id="IPR023214">
    <property type="entry name" value="HAD_sf"/>
</dbReference>
<dbReference type="Gene3D" id="3.40.50.1000">
    <property type="entry name" value="HAD superfamily/HAD-like"/>
    <property type="match status" value="1"/>
</dbReference>
<evidence type="ECO:0000313" key="2">
    <source>
        <dbReference type="Proteomes" id="UP000005850"/>
    </source>
</evidence>
<dbReference type="InterPro" id="IPR036412">
    <property type="entry name" value="HAD-like_sf"/>
</dbReference>
<dbReference type="GO" id="GO:0006281">
    <property type="term" value="P:DNA repair"/>
    <property type="evidence" value="ECO:0007669"/>
    <property type="project" value="TreeGrafter"/>
</dbReference>
<name>A0A075QVQ5_BRELA</name>
<keyword evidence="1" id="KW-0378">Hydrolase</keyword>
<evidence type="ECO:0000313" key="1">
    <source>
        <dbReference type="EMBL" id="AIG24552.1"/>
    </source>
</evidence>
<dbReference type="GO" id="GO:0008967">
    <property type="term" value="F:phosphoglycolate phosphatase activity"/>
    <property type="evidence" value="ECO:0007669"/>
    <property type="project" value="UniProtKB-EC"/>
</dbReference>
<dbReference type="PANTHER" id="PTHR43434">
    <property type="entry name" value="PHOSPHOGLYCOLATE PHOSPHATASE"/>
    <property type="match status" value="1"/>
</dbReference>
<dbReference type="eggNOG" id="COG0546">
    <property type="taxonomic scope" value="Bacteria"/>
</dbReference>
<dbReference type="HOGENOM" id="CLU_045011_19_4_9"/>
<accession>A0A075QVQ5</accession>
<dbReference type="Pfam" id="PF13419">
    <property type="entry name" value="HAD_2"/>
    <property type="match status" value="1"/>
</dbReference>
<dbReference type="STRING" id="1042163.BRLA_c001420"/>
<dbReference type="Gene3D" id="1.10.150.240">
    <property type="entry name" value="Putative phosphatase, domain 2"/>
    <property type="match status" value="1"/>
</dbReference>
<dbReference type="InterPro" id="IPR050155">
    <property type="entry name" value="HAD-like_hydrolase_sf"/>
</dbReference>
<dbReference type="PANTHER" id="PTHR43434:SF1">
    <property type="entry name" value="PHOSPHOGLYCOLATE PHOSPHATASE"/>
    <property type="match status" value="1"/>
</dbReference>
<protein>
    <submittedName>
        <fullName evidence="1">Phosphoglycolate phosphatase</fullName>
        <ecNumber evidence="1">3.1.3.18</ecNumber>
    </submittedName>
</protein>
<proteinExistence type="predicted"/>
<dbReference type="SFLD" id="SFLDG01129">
    <property type="entry name" value="C1.5:_HAD__Beta-PGM__Phosphata"/>
    <property type="match status" value="1"/>
</dbReference>
<organism evidence="1 2">
    <name type="scientific">Brevibacillus laterosporus LMG 15441</name>
    <dbReference type="NCBI Taxonomy" id="1042163"/>
    <lineage>
        <taxon>Bacteria</taxon>
        <taxon>Bacillati</taxon>
        <taxon>Bacillota</taxon>
        <taxon>Bacilli</taxon>
        <taxon>Bacillales</taxon>
        <taxon>Paenibacillaceae</taxon>
        <taxon>Brevibacillus</taxon>
    </lineage>
</organism>
<dbReference type="EMBL" id="CP007806">
    <property type="protein sequence ID" value="AIG24552.1"/>
    <property type="molecule type" value="Genomic_DNA"/>
</dbReference>
<dbReference type="EC" id="3.1.3.18" evidence="1"/>
<dbReference type="SUPFAM" id="SSF56784">
    <property type="entry name" value="HAD-like"/>
    <property type="match status" value="1"/>
</dbReference>
<dbReference type="SFLD" id="SFLDS00003">
    <property type="entry name" value="Haloacid_Dehalogenase"/>
    <property type="match status" value="1"/>
</dbReference>
<dbReference type="RefSeq" id="WP_003333836.1">
    <property type="nucleotide sequence ID" value="NZ_CP007806.1"/>
</dbReference>
<reference evidence="1 2" key="1">
    <citation type="journal article" date="2011" name="J. Bacteriol.">
        <title>Genome sequence of Brevibacillus laterosporus LMG 15441, a pathogen of invertebrates.</title>
        <authorList>
            <person name="Djukic M."/>
            <person name="Poehlein A."/>
            <person name="Thurmer A."/>
            <person name="Daniel R."/>
        </authorList>
    </citation>
    <scope>NUCLEOTIDE SEQUENCE [LARGE SCALE GENOMIC DNA]</scope>
    <source>
        <strain evidence="1 2">LMG 15441</strain>
    </source>
</reference>